<feature type="domain" description="Tyr recombinase" evidence="5">
    <location>
        <begin position="173"/>
        <end position="372"/>
    </location>
</feature>
<dbReference type="Proteomes" id="UP000007460">
    <property type="component" value="Chromosome"/>
</dbReference>
<dbReference type="InterPro" id="IPR013762">
    <property type="entry name" value="Integrase-like_cat_sf"/>
</dbReference>
<dbReference type="GO" id="GO:0006310">
    <property type="term" value="P:DNA recombination"/>
    <property type="evidence" value="ECO:0007669"/>
    <property type="project" value="UniProtKB-KW"/>
</dbReference>
<proteinExistence type="inferred from homology"/>
<dbReference type="SUPFAM" id="SSF56349">
    <property type="entry name" value="DNA breaking-rejoining enzymes"/>
    <property type="match status" value="1"/>
</dbReference>
<gene>
    <name evidence="6" type="ordered locus">SAR116_2486</name>
</gene>
<keyword evidence="2" id="KW-0229">DNA integration</keyword>
<evidence type="ECO:0000256" key="3">
    <source>
        <dbReference type="ARBA" id="ARBA00023125"/>
    </source>
</evidence>
<evidence type="ECO:0000259" key="5">
    <source>
        <dbReference type="PROSITE" id="PS51898"/>
    </source>
</evidence>
<evidence type="ECO:0000313" key="6">
    <source>
        <dbReference type="EMBL" id="ADE40729.1"/>
    </source>
</evidence>
<dbReference type="EMBL" id="CP001751">
    <property type="protein sequence ID" value="ADE40729.1"/>
    <property type="molecule type" value="Genomic_DNA"/>
</dbReference>
<dbReference type="STRING" id="488538.SAR116_2486"/>
<dbReference type="PANTHER" id="PTHR30349:SF41">
    <property type="entry name" value="INTEGRASE_RECOMBINASE PROTEIN MJ0367-RELATED"/>
    <property type="match status" value="1"/>
</dbReference>
<dbReference type="eggNOG" id="COG0582">
    <property type="taxonomic scope" value="Bacteria"/>
</dbReference>
<protein>
    <submittedName>
        <fullName evidence="6">Phage integrase family protein</fullName>
        <ecNumber evidence="6">6.2.1.3</ecNumber>
    </submittedName>
</protein>
<dbReference type="HOGENOM" id="CLU_642004_0_0_5"/>
<name>D5BQL1_PUNMI</name>
<dbReference type="GO" id="GO:0003677">
    <property type="term" value="F:DNA binding"/>
    <property type="evidence" value="ECO:0007669"/>
    <property type="project" value="UniProtKB-KW"/>
</dbReference>
<evidence type="ECO:0000256" key="2">
    <source>
        <dbReference type="ARBA" id="ARBA00022908"/>
    </source>
</evidence>
<dbReference type="Gene3D" id="1.10.150.130">
    <property type="match status" value="1"/>
</dbReference>
<sequence length="386" mass="46507">MIYITPYSNGKWYFRTWISEEGKYLRKSLRTTDKRDAIRLAEQEYLNVYATIQKGHKVFGLKWSELCEEFINHKQQDVEVGRIKESRLNTIKTQINRWIIPYLTPTKKISELDVESFRDYYYYRKQKTNNQVLDVTLRNEHTTINAISRFGYRKGYIPFPDFNFDPIKIIEPPRRDTFTVEEYQIFYKKMRDWVDNAQDKQEEYMRPLIRDFILLKSNTCMRFGEINQLKWKMVKTKRINGQNLVWIELPADICKNKKSREFWSRGGQYIDRLKKYASHQDKDSYVFSHPKFDRPLARATYYKYWKNLLEFSGFNKLEKELTYYSLRHFGITARLLAKVPIYDVAKMAGTNVQFIEQHYEHLEMDKLVQNALKGFKVDENGFVLGE</sequence>
<accession>D5BQL1</accession>
<dbReference type="GO" id="GO:0004467">
    <property type="term" value="F:long-chain fatty acid-CoA ligase activity"/>
    <property type="evidence" value="ECO:0007669"/>
    <property type="project" value="UniProtKB-EC"/>
</dbReference>
<dbReference type="Pfam" id="PF00589">
    <property type="entry name" value="Phage_integrase"/>
    <property type="match status" value="1"/>
</dbReference>
<evidence type="ECO:0000313" key="7">
    <source>
        <dbReference type="Proteomes" id="UP000007460"/>
    </source>
</evidence>
<keyword evidence="6" id="KW-0436">Ligase</keyword>
<dbReference type="PROSITE" id="PS51898">
    <property type="entry name" value="TYR_RECOMBINASE"/>
    <property type="match status" value="1"/>
</dbReference>
<keyword evidence="3" id="KW-0238">DNA-binding</keyword>
<organism evidence="6 7">
    <name type="scientific">Puniceispirillum marinum (strain IMCC1322)</name>
    <dbReference type="NCBI Taxonomy" id="488538"/>
    <lineage>
        <taxon>Bacteria</taxon>
        <taxon>Pseudomonadati</taxon>
        <taxon>Pseudomonadota</taxon>
        <taxon>Alphaproteobacteria</taxon>
        <taxon>Candidatus Puniceispirillales</taxon>
        <taxon>Candidatus Puniceispirillaceae</taxon>
        <taxon>Candidatus Puniceispirillum</taxon>
    </lineage>
</organism>
<keyword evidence="7" id="KW-1185">Reference proteome</keyword>
<keyword evidence="4" id="KW-0233">DNA recombination</keyword>
<dbReference type="InterPro" id="IPR010998">
    <property type="entry name" value="Integrase_recombinase_N"/>
</dbReference>
<dbReference type="EC" id="6.2.1.3" evidence="6"/>
<dbReference type="AlphaFoldDB" id="D5BQL1"/>
<comment type="similarity">
    <text evidence="1">Belongs to the 'phage' integrase family.</text>
</comment>
<evidence type="ECO:0000256" key="4">
    <source>
        <dbReference type="ARBA" id="ARBA00023172"/>
    </source>
</evidence>
<reference evidence="6 7" key="1">
    <citation type="journal article" date="2010" name="J. Bacteriol.">
        <title>Complete genome sequence of "Candidatus Puniceispirillum marinum" IMCC1322, a representative of the SAR116 clade in the Alphaproteobacteria.</title>
        <authorList>
            <person name="Oh H.M."/>
            <person name="Kwon K.K."/>
            <person name="Kang I."/>
            <person name="Kang S.G."/>
            <person name="Lee J.H."/>
            <person name="Kim S.J."/>
            <person name="Cho J.C."/>
        </authorList>
    </citation>
    <scope>NUCLEOTIDE SEQUENCE [LARGE SCALE GENOMIC DNA]</scope>
    <source>
        <strain evidence="6 7">IMCC1322</strain>
    </source>
</reference>
<dbReference type="InterPro" id="IPR011010">
    <property type="entry name" value="DNA_brk_join_enz"/>
</dbReference>
<dbReference type="InterPro" id="IPR002104">
    <property type="entry name" value="Integrase_catalytic"/>
</dbReference>
<dbReference type="KEGG" id="apb:SAR116_2486"/>
<dbReference type="InterPro" id="IPR050090">
    <property type="entry name" value="Tyrosine_recombinase_XerCD"/>
</dbReference>
<dbReference type="GO" id="GO:0015074">
    <property type="term" value="P:DNA integration"/>
    <property type="evidence" value="ECO:0007669"/>
    <property type="project" value="UniProtKB-KW"/>
</dbReference>
<dbReference type="PANTHER" id="PTHR30349">
    <property type="entry name" value="PHAGE INTEGRASE-RELATED"/>
    <property type="match status" value="1"/>
</dbReference>
<dbReference type="Gene3D" id="1.10.443.10">
    <property type="entry name" value="Intergrase catalytic core"/>
    <property type="match status" value="1"/>
</dbReference>
<evidence type="ECO:0000256" key="1">
    <source>
        <dbReference type="ARBA" id="ARBA00008857"/>
    </source>
</evidence>